<comment type="caution">
    <text evidence="1">The sequence shown here is derived from an EMBL/GenBank/DDBJ whole genome shotgun (WGS) entry which is preliminary data.</text>
</comment>
<dbReference type="Proteomes" id="UP000749559">
    <property type="component" value="Unassembled WGS sequence"/>
</dbReference>
<evidence type="ECO:0000313" key="2">
    <source>
        <dbReference type="Proteomes" id="UP000749559"/>
    </source>
</evidence>
<dbReference type="OrthoDB" id="3561125at2759"/>
<organism evidence="1 2">
    <name type="scientific">Owenia fusiformis</name>
    <name type="common">Polychaete worm</name>
    <dbReference type="NCBI Taxonomy" id="6347"/>
    <lineage>
        <taxon>Eukaryota</taxon>
        <taxon>Metazoa</taxon>
        <taxon>Spiralia</taxon>
        <taxon>Lophotrochozoa</taxon>
        <taxon>Annelida</taxon>
        <taxon>Polychaeta</taxon>
        <taxon>Sedentaria</taxon>
        <taxon>Canalipalpata</taxon>
        <taxon>Sabellida</taxon>
        <taxon>Oweniida</taxon>
        <taxon>Oweniidae</taxon>
        <taxon>Owenia</taxon>
    </lineage>
</organism>
<reference evidence="1" key="1">
    <citation type="submission" date="2022-03" db="EMBL/GenBank/DDBJ databases">
        <authorList>
            <person name="Martin C."/>
        </authorList>
    </citation>
    <scope>NUCLEOTIDE SEQUENCE</scope>
</reference>
<protein>
    <submittedName>
        <fullName evidence="1">Uncharacterized protein</fullName>
    </submittedName>
</protein>
<feature type="non-terminal residue" evidence="1">
    <location>
        <position position="186"/>
    </location>
</feature>
<name>A0A8J1TIJ4_OWEFU</name>
<sequence>CSKTGQTVLLIENVYTYLYQLRAWPQSGETMGDNKTLDDTVDANATLYMTAKGTMRHSAPPGGGILEVSSEETGEKHVLSITGHCMIIHGLGLPFKDLQHRDNLYAFHKGREVDVANIRNYGNGYVKLVVKDDISRYEAGDVLFTSGWKLVSMTSTYRKDKTVITTEKWIPSKKMKSKSHTKHPTV</sequence>
<accession>A0A8J1TIJ4</accession>
<proteinExistence type="predicted"/>
<gene>
    <name evidence="1" type="ORF">OFUS_LOCUS5318</name>
</gene>
<keyword evidence="2" id="KW-1185">Reference proteome</keyword>
<dbReference type="AlphaFoldDB" id="A0A8J1TIJ4"/>
<evidence type="ECO:0000313" key="1">
    <source>
        <dbReference type="EMBL" id="CAH1778392.1"/>
    </source>
</evidence>
<dbReference type="EMBL" id="CAIIXF020000002">
    <property type="protein sequence ID" value="CAH1778392.1"/>
    <property type="molecule type" value="Genomic_DNA"/>
</dbReference>